<reference evidence="3" key="1">
    <citation type="submission" date="2025-08" db="UniProtKB">
        <authorList>
            <consortium name="RefSeq"/>
        </authorList>
    </citation>
    <scope>IDENTIFICATION</scope>
    <source>
        <tissue evidence="3">Testes</tissue>
    </source>
</reference>
<dbReference type="PANTHER" id="PTHR37984">
    <property type="entry name" value="PROTEIN CBG26694"/>
    <property type="match status" value="1"/>
</dbReference>
<evidence type="ECO:0000259" key="1">
    <source>
        <dbReference type="PROSITE" id="PS50994"/>
    </source>
</evidence>
<protein>
    <submittedName>
        <fullName evidence="3">Gypsy retrotransposon integrase-like protein 1-like</fullName>
    </submittedName>
</protein>
<dbReference type="Proteomes" id="UP000694865">
    <property type="component" value="Unplaced"/>
</dbReference>
<dbReference type="InterPro" id="IPR036397">
    <property type="entry name" value="RNaseH_sf"/>
</dbReference>
<dbReference type="SUPFAM" id="SSF53098">
    <property type="entry name" value="Ribonuclease H-like"/>
    <property type="match status" value="1"/>
</dbReference>
<proteinExistence type="predicted"/>
<organism evidence="2 3">
    <name type="scientific">Saccoglossus kowalevskii</name>
    <name type="common">Acorn worm</name>
    <dbReference type="NCBI Taxonomy" id="10224"/>
    <lineage>
        <taxon>Eukaryota</taxon>
        <taxon>Metazoa</taxon>
        <taxon>Hemichordata</taxon>
        <taxon>Enteropneusta</taxon>
        <taxon>Harrimaniidae</taxon>
        <taxon>Saccoglossus</taxon>
    </lineage>
</organism>
<name>A0ABM0M372_SACKO</name>
<feature type="domain" description="Integrase catalytic" evidence="1">
    <location>
        <begin position="125"/>
        <end position="210"/>
    </location>
</feature>
<evidence type="ECO:0000313" key="2">
    <source>
        <dbReference type="Proteomes" id="UP000694865"/>
    </source>
</evidence>
<dbReference type="RefSeq" id="XP_006814463.1">
    <property type="nucleotide sequence ID" value="XM_006814400.1"/>
</dbReference>
<dbReference type="PANTHER" id="PTHR37984:SF15">
    <property type="entry name" value="INTEGRASE CATALYTIC DOMAIN-CONTAINING PROTEIN"/>
    <property type="match status" value="1"/>
</dbReference>
<dbReference type="InterPro" id="IPR050951">
    <property type="entry name" value="Retrovirus_Pol_polyprotein"/>
</dbReference>
<evidence type="ECO:0000313" key="3">
    <source>
        <dbReference type="RefSeq" id="XP_006814463.1"/>
    </source>
</evidence>
<dbReference type="GeneID" id="102802376"/>
<accession>A0ABM0M372</accession>
<dbReference type="Gene3D" id="1.10.340.70">
    <property type="match status" value="1"/>
</dbReference>
<gene>
    <name evidence="3" type="primary">LOC102802376</name>
</gene>
<dbReference type="Gene3D" id="3.30.420.10">
    <property type="entry name" value="Ribonuclease H-like superfamily/Ribonuclease H"/>
    <property type="match status" value="1"/>
</dbReference>
<dbReference type="Pfam" id="PF17921">
    <property type="entry name" value="Integrase_H2C2"/>
    <property type="match status" value="1"/>
</dbReference>
<dbReference type="InterPro" id="IPR012337">
    <property type="entry name" value="RNaseH-like_sf"/>
</dbReference>
<sequence>MQQADTSLKKYYKREPEVRGHHTTEFQVYGGMLYRVYRDRSVPGGKTVCQVVVPKLLRTRVMEIAHDSIFGGHMGIKKTEDRIVTSFYWPGLHQDVTSFRRSCDVCQKTVSKGSVVKAPLGKIPLIDMPFKRVAIDRVGPITPDSDGGHRYILTMVDYATRYPEVVPLKNIDTETVAEALIDFYSRLGVPEEVLSDMGTQFLTECMQEVS</sequence>
<keyword evidence="2" id="KW-1185">Reference proteome</keyword>
<dbReference type="PROSITE" id="PS50994">
    <property type="entry name" value="INTEGRASE"/>
    <property type="match status" value="1"/>
</dbReference>
<dbReference type="InterPro" id="IPR001584">
    <property type="entry name" value="Integrase_cat-core"/>
</dbReference>
<dbReference type="InterPro" id="IPR041588">
    <property type="entry name" value="Integrase_H2C2"/>
</dbReference>